<sequence length="257" mass="26692">MYVADEPRPEEYPWAPAVRGCLLTESGEFPVRTEPGRGIGSACVTAGSSTATVDELLAREGVAPLAERTLVVAIGSNASPAVIAGKYARAASGCPWATPFLTGTLHGVAVGHSAHVSRRGYIPAAPYARRGAATRVVAAWFDDAQLAAVDATEPNYDRVALDTTEHPLVLDSEERPHSIAVYASRHGLIGATGTADPIAFGTQCEVFAELSDATGDPRFSGTAGEVCLRLAEPDARALITADLHAGPTVPHGLVSRA</sequence>
<dbReference type="AlphaFoldDB" id="A0A9W6FNM5"/>
<keyword evidence="2" id="KW-1185">Reference proteome</keyword>
<comment type="caution">
    <text evidence="1">The sequence shown here is derived from an EMBL/GenBank/DDBJ whole genome shotgun (WGS) entry which is preliminary data.</text>
</comment>
<organism evidence="1 2">
    <name type="scientific">Agromyces rhizosphaerae</name>
    <dbReference type="NCBI Taxonomy" id="88374"/>
    <lineage>
        <taxon>Bacteria</taxon>
        <taxon>Bacillati</taxon>
        <taxon>Actinomycetota</taxon>
        <taxon>Actinomycetes</taxon>
        <taxon>Micrococcales</taxon>
        <taxon>Microbacteriaceae</taxon>
        <taxon>Agromyces</taxon>
    </lineage>
</organism>
<protein>
    <submittedName>
        <fullName evidence="1">Uncharacterized protein</fullName>
    </submittedName>
</protein>
<evidence type="ECO:0000313" key="2">
    <source>
        <dbReference type="Proteomes" id="UP001144396"/>
    </source>
</evidence>
<dbReference type="RefSeq" id="WP_281883411.1">
    <property type="nucleotide sequence ID" value="NZ_BSDP01000001.1"/>
</dbReference>
<reference evidence="1" key="1">
    <citation type="submission" date="2022-12" db="EMBL/GenBank/DDBJ databases">
        <title>Reference genome sequencing for broad-spectrum identification of bacterial and archaeal isolates by mass spectrometry.</title>
        <authorList>
            <person name="Sekiguchi Y."/>
            <person name="Tourlousse D.M."/>
        </authorList>
    </citation>
    <scope>NUCLEOTIDE SEQUENCE</scope>
    <source>
        <strain evidence="1">14</strain>
    </source>
</reference>
<evidence type="ECO:0000313" key="1">
    <source>
        <dbReference type="EMBL" id="GLI27134.1"/>
    </source>
</evidence>
<proteinExistence type="predicted"/>
<dbReference type="Proteomes" id="UP001144396">
    <property type="component" value="Unassembled WGS sequence"/>
</dbReference>
<name>A0A9W6FNM5_9MICO</name>
<gene>
    <name evidence="1" type="ORF">ARHIZOSPH14_13760</name>
</gene>
<accession>A0A9W6FNM5</accession>
<dbReference type="EMBL" id="BSDP01000001">
    <property type="protein sequence ID" value="GLI27134.1"/>
    <property type="molecule type" value="Genomic_DNA"/>
</dbReference>